<feature type="region of interest" description="Disordered" evidence="1">
    <location>
        <begin position="209"/>
        <end position="228"/>
    </location>
</feature>
<evidence type="ECO:0000313" key="2">
    <source>
        <dbReference type="EMBL" id="MCL6423875.1"/>
    </source>
</evidence>
<proteinExistence type="predicted"/>
<evidence type="ECO:0000313" key="3">
    <source>
        <dbReference type="Proteomes" id="UP001203761"/>
    </source>
</evidence>
<name>A0ABT0R281_9MICO</name>
<feature type="compositionally biased region" description="Low complexity" evidence="1">
    <location>
        <begin position="151"/>
        <end position="166"/>
    </location>
</feature>
<protein>
    <submittedName>
        <fullName evidence="2">Alcohol acetyltransferase</fullName>
    </submittedName>
</protein>
<feature type="region of interest" description="Disordered" evidence="1">
    <location>
        <begin position="151"/>
        <end position="174"/>
    </location>
</feature>
<dbReference type="PANTHER" id="PTHR28037">
    <property type="entry name" value="ALCOHOL O-ACETYLTRANSFERASE 1-RELATED"/>
    <property type="match status" value="1"/>
</dbReference>
<dbReference type="SUPFAM" id="SSF52777">
    <property type="entry name" value="CoA-dependent acyltransferases"/>
    <property type="match status" value="1"/>
</dbReference>
<gene>
    <name evidence="2" type="ORF">Bequi_10880</name>
</gene>
<evidence type="ECO:0000256" key="1">
    <source>
        <dbReference type="SAM" id="MobiDB-lite"/>
    </source>
</evidence>
<dbReference type="EMBL" id="JAKNCJ010000006">
    <property type="protein sequence ID" value="MCL6423875.1"/>
    <property type="molecule type" value="Genomic_DNA"/>
</dbReference>
<keyword evidence="3" id="KW-1185">Reference proteome</keyword>
<dbReference type="PANTHER" id="PTHR28037:SF1">
    <property type="entry name" value="ALCOHOL O-ACETYLTRANSFERASE 1-RELATED"/>
    <property type="match status" value="1"/>
</dbReference>
<feature type="compositionally biased region" description="Low complexity" evidence="1">
    <location>
        <begin position="209"/>
        <end position="223"/>
    </location>
</feature>
<sequence>MSRPAWVRLDNASNIFLAARSDSDPKVFRLSAEMDAPVGPDVLQEALDATFDRFPLYHAVLRQGLFWHYLQDSDLRPQVQPDVLPSCSALYFPGEAALMFRVVHRENRIALEVFHALSDGTGALWFLTELLVDYCRRREAEPGPAMVPEAAAASGPTVAPAPSSAPGHGLSADSFGSYFRRRRVPKPPSRDSAMARAFGEAAASSLQAADTAAMPAAPDAPEAAEPRRSGVLRARGTRTPDARTHAIELSMPAKQVIALAKSEGASLSMYLVALFFESVRATATGRGARAGSGDGPGAHRTLAVSVPVNLRQFFPSDSARNFFATVRLAHTYGEGDDSLAAVAADLEEQFRPRIAPEALGERLRRLIRLEQMPLLRILPWPVKDAALSAANHLTNRGLTIAISNMGRVVLPEPAEAHVRRMYLQVSAARPQFCSMSHGETLTISFTSPFVEADHVRAFARHLTAHGVKVQVAANRVREDELAQVHA</sequence>
<reference evidence="2" key="1">
    <citation type="submission" date="2022-02" db="EMBL/GenBank/DDBJ databases">
        <authorList>
            <person name="Lee M."/>
            <person name="Kim S.-J."/>
            <person name="Jung M.-Y."/>
        </authorList>
    </citation>
    <scope>NUCLEOTIDE SEQUENCE</scope>
    <source>
        <strain evidence="2">JHP9</strain>
    </source>
</reference>
<dbReference type="Proteomes" id="UP001203761">
    <property type="component" value="Unassembled WGS sequence"/>
</dbReference>
<accession>A0ABT0R281</accession>
<dbReference type="RefSeq" id="WP_249737956.1">
    <property type="nucleotide sequence ID" value="NZ_JAKNCJ010000006.1"/>
</dbReference>
<organism evidence="2 3">
    <name type="scientific">Brachybacterium equifaecis</name>
    <dbReference type="NCBI Taxonomy" id="2910770"/>
    <lineage>
        <taxon>Bacteria</taxon>
        <taxon>Bacillati</taxon>
        <taxon>Actinomycetota</taxon>
        <taxon>Actinomycetes</taxon>
        <taxon>Micrococcales</taxon>
        <taxon>Dermabacteraceae</taxon>
        <taxon>Brachybacterium</taxon>
    </lineage>
</organism>
<comment type="caution">
    <text evidence="2">The sequence shown here is derived from an EMBL/GenBank/DDBJ whole genome shotgun (WGS) entry which is preliminary data.</text>
</comment>
<dbReference type="InterPro" id="IPR052058">
    <property type="entry name" value="Alcohol_O-acetyltransferase"/>
</dbReference>